<dbReference type="EMBL" id="CP023009">
    <property type="protein sequence ID" value="AXW88655.1"/>
    <property type="molecule type" value="Genomic_DNA"/>
</dbReference>
<evidence type="ECO:0000313" key="3">
    <source>
        <dbReference type="Proteomes" id="UP000263881"/>
    </source>
</evidence>
<reference evidence="2 3" key="1">
    <citation type="submission" date="2017-08" db="EMBL/GenBank/DDBJ databases">
        <title>Comparative genomics of bacteria isolated from necrotic lesions of AOD affected trees.</title>
        <authorList>
            <person name="Doonan J."/>
            <person name="Denman S."/>
            <person name="McDonald J.E."/>
        </authorList>
    </citation>
    <scope>NUCLEOTIDE SEQUENCE [LARGE SCALE GENOMIC DNA]</scope>
    <source>
        <strain evidence="2 3">477</strain>
    </source>
</reference>
<name>A0AAD0WM94_9GAMM</name>
<dbReference type="Proteomes" id="UP000263881">
    <property type="component" value="Chromosome"/>
</dbReference>
<feature type="compositionally biased region" description="Basic and acidic residues" evidence="1">
    <location>
        <begin position="58"/>
        <end position="70"/>
    </location>
</feature>
<feature type="region of interest" description="Disordered" evidence="1">
    <location>
        <begin position="49"/>
        <end position="70"/>
    </location>
</feature>
<protein>
    <submittedName>
        <fullName evidence="2">Uncharacterized protein</fullName>
    </submittedName>
</protein>
<accession>A0AAD0WM94</accession>
<sequence length="70" mass="8103">MGSISLFGIIIPNQKIPQKILSIRLVLQTNPSKISMDWEREIGRVERVRSQPNMKKMQVPDEKKSLRTGR</sequence>
<dbReference type="KEGG" id="lbq:CKQ53_17815"/>
<evidence type="ECO:0000313" key="2">
    <source>
        <dbReference type="EMBL" id="AXW88655.1"/>
    </source>
</evidence>
<organism evidence="2 3">
    <name type="scientific">Lonsdalea britannica</name>
    <dbReference type="NCBI Taxonomy" id="1082704"/>
    <lineage>
        <taxon>Bacteria</taxon>
        <taxon>Pseudomonadati</taxon>
        <taxon>Pseudomonadota</taxon>
        <taxon>Gammaproteobacteria</taxon>
        <taxon>Enterobacterales</taxon>
        <taxon>Pectobacteriaceae</taxon>
        <taxon>Lonsdalea</taxon>
    </lineage>
</organism>
<keyword evidence="3" id="KW-1185">Reference proteome</keyword>
<evidence type="ECO:0000256" key="1">
    <source>
        <dbReference type="SAM" id="MobiDB-lite"/>
    </source>
</evidence>
<proteinExistence type="predicted"/>
<gene>
    <name evidence="2" type="ORF">CKQ53_17815</name>
</gene>
<dbReference type="AlphaFoldDB" id="A0AAD0WM94"/>